<organism evidence="2 3">
    <name type="scientific">Cecembia lonarensis (strain CCUG 58316 / KCTC 22772 / LW9)</name>
    <dbReference type="NCBI Taxonomy" id="1225176"/>
    <lineage>
        <taxon>Bacteria</taxon>
        <taxon>Pseudomonadati</taxon>
        <taxon>Bacteroidota</taxon>
        <taxon>Cytophagia</taxon>
        <taxon>Cytophagales</taxon>
        <taxon>Cyclobacteriaceae</taxon>
        <taxon>Cecembia</taxon>
    </lineage>
</organism>
<name>K1M4L8_CECL9</name>
<comment type="caution">
    <text evidence="2">The sequence shown here is derived from an EMBL/GenBank/DDBJ whole genome shotgun (WGS) entry which is preliminary data.</text>
</comment>
<sequence length="280" mass="31280">MDLFKGRKLVITTKHGKGSVLNPILERLLGVKAFEYKGFDTDSLGTFSGELERKLPPLEAVKAKCLKGMDDTGIDLGIANEGSFGPHPSLYFMPCNEEFLCLIDRKNSLEILVRDISLETNYDSVDVISIDELSDFAERVGFPGHALILRKSKGSPDDIFKGIQSRKELEMVFSQLKNKYASVHVETDMRAMYNPSRLTFIGKLGEKLAKKALSQCPKCSTPGFSITGINRGLPCAYCGKPTQGILSHFLSCQKCGYKEEKFYPENKNEEDPMYCDYCNP</sequence>
<evidence type="ECO:0000313" key="3">
    <source>
        <dbReference type="Proteomes" id="UP000004478"/>
    </source>
</evidence>
<evidence type="ECO:0000313" key="2">
    <source>
        <dbReference type="EMBL" id="EKB51174.1"/>
    </source>
</evidence>
<gene>
    <name evidence="2" type="ORF">B879_00225</name>
</gene>
<dbReference type="CDD" id="cd00029">
    <property type="entry name" value="C1"/>
    <property type="match status" value="1"/>
</dbReference>
<dbReference type="Pfam" id="PF20376">
    <property type="entry name" value="DUF6671"/>
    <property type="match status" value="1"/>
</dbReference>
<keyword evidence="3" id="KW-1185">Reference proteome</keyword>
<dbReference type="AlphaFoldDB" id="K1M4L8"/>
<protein>
    <recommendedName>
        <fullName evidence="1">DUF6671 domain-containing protein</fullName>
    </recommendedName>
</protein>
<dbReference type="EMBL" id="AMGM01000002">
    <property type="protein sequence ID" value="EKB51174.1"/>
    <property type="molecule type" value="Genomic_DNA"/>
</dbReference>
<proteinExistence type="predicted"/>
<dbReference type="Proteomes" id="UP000004478">
    <property type="component" value="Unassembled WGS sequence"/>
</dbReference>
<dbReference type="RefSeq" id="WP_009183279.1">
    <property type="nucleotide sequence ID" value="NZ_AMGM01000002.1"/>
</dbReference>
<dbReference type="InterPro" id="IPR046612">
    <property type="entry name" value="DUF6671"/>
</dbReference>
<dbReference type="PATRIC" id="fig|1225176.3.peg.240"/>
<evidence type="ECO:0000259" key="1">
    <source>
        <dbReference type="Pfam" id="PF20376"/>
    </source>
</evidence>
<reference evidence="2 3" key="1">
    <citation type="journal article" date="2012" name="J. Bacteriol.">
        <title>Draft Genome Sequence of Cecembia lonarensis Strain LW9T, Isolated from Lonar Lake, a Haloalkaline Lake in India.</title>
        <authorList>
            <person name="Shivaji S."/>
            <person name="Ara S."/>
            <person name="Singh A."/>
            <person name="Pinnaka A.K."/>
        </authorList>
    </citation>
    <scope>NUCLEOTIDE SEQUENCE [LARGE SCALE GENOMIC DNA]</scope>
    <source>
        <strain evidence="2 3">LW9</strain>
    </source>
</reference>
<accession>K1M4L8</accession>
<feature type="domain" description="DUF6671" evidence="1">
    <location>
        <begin position="64"/>
        <end position="280"/>
    </location>
</feature>
<dbReference type="OrthoDB" id="9793837at2"/>